<dbReference type="InterPro" id="IPR039633">
    <property type="entry name" value="PAP"/>
</dbReference>
<reference evidence="4 5" key="1">
    <citation type="journal article" date="2015" name="Genome Biol. Evol.">
        <title>Comparative Genomics of a Bacterivorous Green Alga Reveals Evolutionary Causalities and Consequences of Phago-Mixotrophic Mode of Nutrition.</title>
        <authorList>
            <person name="Burns J.A."/>
            <person name="Paasch A."/>
            <person name="Narechania A."/>
            <person name="Kim E."/>
        </authorList>
    </citation>
    <scope>NUCLEOTIDE SEQUENCE [LARGE SCALE GENOMIC DNA]</scope>
    <source>
        <strain evidence="4 5">PLY_AMNH</strain>
    </source>
</reference>
<keyword evidence="2" id="KW-0934">Plastid</keyword>
<dbReference type="Proteomes" id="UP001190700">
    <property type="component" value="Unassembled WGS sequence"/>
</dbReference>
<dbReference type="InterPro" id="IPR006843">
    <property type="entry name" value="PAP/fibrillin_dom"/>
</dbReference>
<evidence type="ECO:0000256" key="2">
    <source>
        <dbReference type="ARBA" id="ARBA00022640"/>
    </source>
</evidence>
<keyword evidence="5" id="KW-1185">Reference proteome</keyword>
<evidence type="ECO:0000313" key="4">
    <source>
        <dbReference type="EMBL" id="KAK3236593.1"/>
    </source>
</evidence>
<comment type="caution">
    <text evidence="4">The sequence shown here is derived from an EMBL/GenBank/DDBJ whole genome shotgun (WGS) entry which is preliminary data.</text>
</comment>
<sequence>MKVQSSRPISFSELSHGHALQLGGTFRRASPRALPLRSVRHALVAKLNDTDRHNPTEAAKEDAKRHLLATVASARKPPANPASAGIAREQVLDAVANLEASFDGEKLSVDELLELVSGRWALVYSTRGDSQRTSRQTNKPEQEDKDIIQKLVGQLYQVFFKFAPALAGSQEVAASGSRMPVANEQVVDLEKGVVDNRVSVKLPFVDLGIRVYGEVELASDGAPGDLSVIFTGWELKFGDTLPVFRLPLPRPQGSLRTTFCDKEVRIARGGRGGIFITKRIQ</sequence>
<accession>A0AAE0BH85</accession>
<protein>
    <recommendedName>
        <fullName evidence="3">Plastid lipid-associated protein/fibrillin conserved domain-containing protein</fullName>
    </recommendedName>
</protein>
<dbReference type="GO" id="GO:0009536">
    <property type="term" value="C:plastid"/>
    <property type="evidence" value="ECO:0007669"/>
    <property type="project" value="UniProtKB-SubCell"/>
</dbReference>
<name>A0AAE0BH85_9CHLO</name>
<feature type="domain" description="Plastid lipid-associated protein/fibrillin conserved" evidence="3">
    <location>
        <begin position="244"/>
        <end position="276"/>
    </location>
</feature>
<dbReference type="PANTHER" id="PTHR31906">
    <property type="entry name" value="PLASTID-LIPID-ASSOCIATED PROTEIN 4, CHLOROPLASTIC-RELATED"/>
    <property type="match status" value="1"/>
</dbReference>
<evidence type="ECO:0000313" key="5">
    <source>
        <dbReference type="Proteomes" id="UP001190700"/>
    </source>
</evidence>
<dbReference type="EMBL" id="LGRX02034956">
    <property type="protein sequence ID" value="KAK3236593.1"/>
    <property type="molecule type" value="Genomic_DNA"/>
</dbReference>
<evidence type="ECO:0000259" key="3">
    <source>
        <dbReference type="Pfam" id="PF04755"/>
    </source>
</evidence>
<gene>
    <name evidence="4" type="ORF">CYMTET_53276</name>
</gene>
<comment type="subcellular location">
    <subcellularLocation>
        <location evidence="1">Plastid</location>
    </subcellularLocation>
</comment>
<organism evidence="4 5">
    <name type="scientific">Cymbomonas tetramitiformis</name>
    <dbReference type="NCBI Taxonomy" id="36881"/>
    <lineage>
        <taxon>Eukaryota</taxon>
        <taxon>Viridiplantae</taxon>
        <taxon>Chlorophyta</taxon>
        <taxon>Pyramimonadophyceae</taxon>
        <taxon>Pyramimonadales</taxon>
        <taxon>Pyramimonadaceae</taxon>
        <taxon>Cymbomonas</taxon>
    </lineage>
</organism>
<dbReference type="AlphaFoldDB" id="A0AAE0BH85"/>
<dbReference type="Pfam" id="PF04755">
    <property type="entry name" value="PAP_fibrillin"/>
    <property type="match status" value="1"/>
</dbReference>
<evidence type="ECO:0000256" key="1">
    <source>
        <dbReference type="ARBA" id="ARBA00004474"/>
    </source>
</evidence>
<proteinExistence type="predicted"/>